<evidence type="ECO:0000313" key="4">
    <source>
        <dbReference type="Proteomes" id="UP000295075"/>
    </source>
</evidence>
<accession>A0A4R4QGQ6</accession>
<gene>
    <name evidence="3" type="ORF">E1261_03575</name>
</gene>
<dbReference type="OrthoDB" id="1523398at2"/>
<dbReference type="InterPro" id="IPR051267">
    <property type="entry name" value="STEAP_metalloreductase"/>
</dbReference>
<protein>
    <submittedName>
        <fullName evidence="3">NADP oxidoreductase</fullName>
    </submittedName>
</protein>
<dbReference type="Pfam" id="PF03807">
    <property type="entry name" value="F420_oxidored"/>
    <property type="match status" value="1"/>
</dbReference>
<evidence type="ECO:0000259" key="2">
    <source>
        <dbReference type="Pfam" id="PF03807"/>
    </source>
</evidence>
<evidence type="ECO:0000313" key="3">
    <source>
        <dbReference type="EMBL" id="TDC34459.1"/>
    </source>
</evidence>
<feature type="domain" description="Pyrroline-5-carboxylate reductase catalytic N-terminal" evidence="2">
    <location>
        <begin position="4"/>
        <end position="90"/>
    </location>
</feature>
<organism evidence="3 4">
    <name type="scientific">Kribbella albertanoniae</name>
    <dbReference type="NCBI Taxonomy" id="1266829"/>
    <lineage>
        <taxon>Bacteria</taxon>
        <taxon>Bacillati</taxon>
        <taxon>Actinomycetota</taxon>
        <taxon>Actinomycetes</taxon>
        <taxon>Propionibacteriales</taxon>
        <taxon>Kribbellaceae</taxon>
        <taxon>Kribbella</taxon>
    </lineage>
</organism>
<comment type="caution">
    <text evidence="3">The sequence shown here is derived from an EMBL/GenBank/DDBJ whole genome shotgun (WGS) entry which is preliminary data.</text>
</comment>
<dbReference type="Gene3D" id="3.40.50.720">
    <property type="entry name" value="NAD(P)-binding Rossmann-like Domain"/>
    <property type="match status" value="1"/>
</dbReference>
<dbReference type="InterPro" id="IPR036291">
    <property type="entry name" value="NAD(P)-bd_dom_sf"/>
</dbReference>
<keyword evidence="1" id="KW-0560">Oxidoreductase</keyword>
<dbReference type="SUPFAM" id="SSF51735">
    <property type="entry name" value="NAD(P)-binding Rossmann-fold domains"/>
    <property type="match status" value="1"/>
</dbReference>
<keyword evidence="4" id="KW-1185">Reference proteome</keyword>
<dbReference type="AlphaFoldDB" id="A0A4R4QGQ6"/>
<dbReference type="Proteomes" id="UP000295075">
    <property type="component" value="Unassembled WGS sequence"/>
</dbReference>
<dbReference type="PANTHER" id="PTHR14239">
    <property type="entry name" value="DUDULIN-RELATED"/>
    <property type="match status" value="1"/>
</dbReference>
<sequence length="239" mass="25512">MTTLGIIGSGNIGTVVAKLAVAAGIDVVLANSRGPESLREKAAELGVRAGTAVEAAEAGDVVVVTIPLGRYAEIPVEPLAGKVVIDTMNYYPGRDGRIEELDNETVKTADLLQRHLPESKTVKVFNNIAMVHLLNLARPAGADDRSALPVSGNDAEARKTVIELLDKLGWDAVEVGPLSESWRHERETPVYVHPYLSEGSSLERIFGEGYNDLGKPAPAAEIEKLIATAHRPPVKDLQA</sequence>
<dbReference type="EMBL" id="SMKA01000007">
    <property type="protein sequence ID" value="TDC34459.1"/>
    <property type="molecule type" value="Genomic_DNA"/>
</dbReference>
<reference evidence="3 4" key="1">
    <citation type="submission" date="2019-03" db="EMBL/GenBank/DDBJ databases">
        <title>Draft genome sequences of novel Actinobacteria.</title>
        <authorList>
            <person name="Sahin N."/>
            <person name="Ay H."/>
            <person name="Saygin H."/>
        </authorList>
    </citation>
    <scope>NUCLEOTIDE SEQUENCE [LARGE SCALE GENOMIC DNA]</scope>
    <source>
        <strain evidence="3 4">JCM 30547</strain>
    </source>
</reference>
<proteinExistence type="predicted"/>
<dbReference type="GO" id="GO:0016491">
    <property type="term" value="F:oxidoreductase activity"/>
    <property type="evidence" value="ECO:0007669"/>
    <property type="project" value="UniProtKB-KW"/>
</dbReference>
<dbReference type="InterPro" id="IPR028939">
    <property type="entry name" value="P5C_Rdtase_cat_N"/>
</dbReference>
<name>A0A4R4QGQ6_9ACTN</name>
<evidence type="ECO:0000256" key="1">
    <source>
        <dbReference type="ARBA" id="ARBA00023002"/>
    </source>
</evidence>